<feature type="compositionally biased region" description="Polar residues" evidence="1">
    <location>
        <begin position="434"/>
        <end position="444"/>
    </location>
</feature>
<sequence length="602" mass="64780">MTSGIPTYDEVSIFSRRYSSQAGDTEDDIKETQMPTMPAASTFRVPIIHGSRGRPSGGAVRAGRWRLTGVADNFPLRIAIEGSAACGNSGRSSISASSATSAAPDVISIFWITRARSGPAACRSSAIYHGPAFSGIPSSPATSTTCSITSELGITATYHSPANLCGPTSSNIPSSSTTPTTSESTSGLRTPSTYHGTAAYCSPAIHGISSSSATSLAFPSIPPVVGISTAPDSTSFLGPPQSATAQLSPAFRSQPRQATSQTTGPQQTTAAQQPPLPRQLATAQRPPRSRSTSSSLLRQATLQALGQQFNVAQQSTAAQSPLASHPPPLRCARWPRLRAWGLSSPPQFNKLRRRGFLWHLILLHLLLHLRNAGKHLDNRLQPSVLYLNCARKHIIHQELHNRRNLNTLRKPSKHEPSPEPPGARSSYQRAAVVSISSGDTSPETGGNRPRVGSPSKQGTTGQSPAAQGGGVSSEEEAVDLTMSDDPVEDPSAGSSESPRGEDLVARHAIDDLLKRYEKLWEIVRDIYSERFCWLRNRLLVPDEYTPEALARKAAIRKAKERAWMGDPSNDYQEEWITKELGKEGLTWEDLQRGAQLRGDQLP</sequence>
<feature type="compositionally biased region" description="Low complexity" evidence="1">
    <location>
        <begin position="257"/>
        <end position="295"/>
    </location>
</feature>
<organism evidence="2 3">
    <name type="scientific">Parascedosporium putredinis</name>
    <dbReference type="NCBI Taxonomy" id="1442378"/>
    <lineage>
        <taxon>Eukaryota</taxon>
        <taxon>Fungi</taxon>
        <taxon>Dikarya</taxon>
        <taxon>Ascomycota</taxon>
        <taxon>Pezizomycotina</taxon>
        <taxon>Sordariomycetes</taxon>
        <taxon>Hypocreomycetidae</taxon>
        <taxon>Microascales</taxon>
        <taxon>Microascaceae</taxon>
        <taxon>Parascedosporium</taxon>
    </lineage>
</organism>
<protein>
    <submittedName>
        <fullName evidence="2">Uncharacterized protein</fullName>
    </submittedName>
</protein>
<evidence type="ECO:0000313" key="2">
    <source>
        <dbReference type="EMBL" id="CAI4218746.1"/>
    </source>
</evidence>
<gene>
    <name evidence="2" type="ORF">PPNO1_LOCUS8320</name>
</gene>
<dbReference type="AlphaFoldDB" id="A0A9P1HAQ5"/>
<name>A0A9P1HAQ5_9PEZI</name>
<feature type="region of interest" description="Disordered" evidence="1">
    <location>
        <begin position="167"/>
        <end position="191"/>
    </location>
</feature>
<keyword evidence="3" id="KW-1185">Reference proteome</keyword>
<feature type="region of interest" description="Disordered" evidence="1">
    <location>
        <begin position="400"/>
        <end position="502"/>
    </location>
</feature>
<accession>A0A9P1HAQ5</accession>
<comment type="caution">
    <text evidence="2">The sequence shown here is derived from an EMBL/GenBank/DDBJ whole genome shotgun (WGS) entry which is preliminary data.</text>
</comment>
<dbReference type="EMBL" id="CALLCH030000018">
    <property type="protein sequence ID" value="CAI4218746.1"/>
    <property type="molecule type" value="Genomic_DNA"/>
</dbReference>
<feature type="compositionally biased region" description="Polar residues" evidence="1">
    <location>
        <begin position="232"/>
        <end position="247"/>
    </location>
</feature>
<feature type="compositionally biased region" description="Low complexity" evidence="1">
    <location>
        <begin position="167"/>
        <end position="186"/>
    </location>
</feature>
<evidence type="ECO:0000313" key="3">
    <source>
        <dbReference type="Proteomes" id="UP000838763"/>
    </source>
</evidence>
<proteinExistence type="predicted"/>
<dbReference type="Proteomes" id="UP000838763">
    <property type="component" value="Unassembled WGS sequence"/>
</dbReference>
<feature type="compositionally biased region" description="Polar residues" evidence="1">
    <location>
        <begin position="454"/>
        <end position="465"/>
    </location>
</feature>
<feature type="region of interest" description="Disordered" evidence="1">
    <location>
        <begin position="232"/>
        <end position="295"/>
    </location>
</feature>
<reference evidence="2" key="1">
    <citation type="submission" date="2022-11" db="EMBL/GenBank/DDBJ databases">
        <authorList>
            <person name="Scott C."/>
            <person name="Bruce N."/>
        </authorList>
    </citation>
    <scope>NUCLEOTIDE SEQUENCE</scope>
</reference>
<evidence type="ECO:0000256" key="1">
    <source>
        <dbReference type="SAM" id="MobiDB-lite"/>
    </source>
</evidence>